<dbReference type="AlphaFoldDB" id="F4RXU3"/>
<dbReference type="KEGG" id="mlr:MELLADRAFT_124254"/>
<accession>F4RXU3</accession>
<dbReference type="GeneID" id="18926706"/>
<feature type="chain" id="PRO_5003321854" evidence="1">
    <location>
        <begin position="26"/>
        <end position="90"/>
    </location>
</feature>
<gene>
    <name evidence="2" type="ORF">MELLADRAFT_124254</name>
</gene>
<protein>
    <submittedName>
        <fullName evidence="2">Secreted protein</fullName>
    </submittedName>
</protein>
<dbReference type="RefSeq" id="XP_007413952.1">
    <property type="nucleotide sequence ID" value="XM_007413890.1"/>
</dbReference>
<dbReference type="HOGENOM" id="CLU_183185_0_0_1"/>
<organism evidence="3">
    <name type="scientific">Melampsora larici-populina (strain 98AG31 / pathotype 3-4-7)</name>
    <name type="common">Poplar leaf rust fungus</name>
    <dbReference type="NCBI Taxonomy" id="747676"/>
    <lineage>
        <taxon>Eukaryota</taxon>
        <taxon>Fungi</taxon>
        <taxon>Dikarya</taxon>
        <taxon>Basidiomycota</taxon>
        <taxon>Pucciniomycotina</taxon>
        <taxon>Pucciniomycetes</taxon>
        <taxon>Pucciniales</taxon>
        <taxon>Melampsoraceae</taxon>
        <taxon>Melampsora</taxon>
    </lineage>
</organism>
<dbReference type="Proteomes" id="UP000001072">
    <property type="component" value="Unassembled WGS sequence"/>
</dbReference>
<evidence type="ECO:0000313" key="3">
    <source>
        <dbReference type="Proteomes" id="UP000001072"/>
    </source>
</evidence>
<dbReference type="EMBL" id="GL883128">
    <property type="protein sequence ID" value="EGG02839.1"/>
    <property type="molecule type" value="Genomic_DNA"/>
</dbReference>
<sequence length="90" mass="9843">MIGIQLRKMVLLSLILSISIVPMMCKFVEDAEDIQGFTRFSRSRTELEEDTDSSRNERALCAYQACSPGKHATCKAVGCGSCDATGMCTD</sequence>
<reference evidence="3" key="1">
    <citation type="journal article" date="2011" name="Proc. Natl. Acad. Sci. U.S.A.">
        <title>Obligate biotrophy features unraveled by the genomic analysis of rust fungi.</title>
        <authorList>
            <person name="Duplessis S."/>
            <person name="Cuomo C.A."/>
            <person name="Lin Y.-C."/>
            <person name="Aerts A."/>
            <person name="Tisserant E."/>
            <person name="Veneault-Fourrey C."/>
            <person name="Joly D.L."/>
            <person name="Hacquard S."/>
            <person name="Amselem J."/>
            <person name="Cantarel B.L."/>
            <person name="Chiu R."/>
            <person name="Coutinho P.M."/>
            <person name="Feau N."/>
            <person name="Field M."/>
            <person name="Frey P."/>
            <person name="Gelhaye E."/>
            <person name="Goldberg J."/>
            <person name="Grabherr M.G."/>
            <person name="Kodira C.D."/>
            <person name="Kohler A."/>
            <person name="Kuees U."/>
            <person name="Lindquist E.A."/>
            <person name="Lucas S.M."/>
            <person name="Mago R."/>
            <person name="Mauceli E."/>
            <person name="Morin E."/>
            <person name="Murat C."/>
            <person name="Pangilinan J.L."/>
            <person name="Park R."/>
            <person name="Pearson M."/>
            <person name="Quesneville H."/>
            <person name="Rouhier N."/>
            <person name="Sakthikumar S."/>
            <person name="Salamov A.A."/>
            <person name="Schmutz J."/>
            <person name="Selles B."/>
            <person name="Shapiro H."/>
            <person name="Tanguay P."/>
            <person name="Tuskan G.A."/>
            <person name="Henrissat B."/>
            <person name="Van de Peer Y."/>
            <person name="Rouze P."/>
            <person name="Ellis J.G."/>
            <person name="Dodds P.N."/>
            <person name="Schein J.E."/>
            <person name="Zhong S."/>
            <person name="Hamelin R.C."/>
            <person name="Grigoriev I.V."/>
            <person name="Szabo L.J."/>
            <person name="Martin F."/>
        </authorList>
    </citation>
    <scope>NUCLEOTIDE SEQUENCE [LARGE SCALE GENOMIC DNA]</scope>
    <source>
        <strain evidence="3">98AG31 / pathotype 3-4-7</strain>
    </source>
</reference>
<evidence type="ECO:0000256" key="1">
    <source>
        <dbReference type="SAM" id="SignalP"/>
    </source>
</evidence>
<name>F4RXU3_MELLP</name>
<keyword evidence="1" id="KW-0732">Signal</keyword>
<feature type="signal peptide" evidence="1">
    <location>
        <begin position="1"/>
        <end position="25"/>
    </location>
</feature>
<proteinExistence type="predicted"/>
<evidence type="ECO:0000313" key="2">
    <source>
        <dbReference type="EMBL" id="EGG02839.1"/>
    </source>
</evidence>
<dbReference type="InParanoid" id="F4RXU3"/>
<dbReference type="VEuPathDB" id="FungiDB:MELLADRAFT_124254"/>
<keyword evidence="3" id="KW-1185">Reference proteome</keyword>